<feature type="region of interest" description="Disordered" evidence="1">
    <location>
        <begin position="1"/>
        <end position="36"/>
    </location>
</feature>
<dbReference type="AlphaFoldDB" id="A0A9W6EX81"/>
<evidence type="ECO:0000313" key="2">
    <source>
        <dbReference type="EMBL" id="GLC48658.1"/>
    </source>
</evidence>
<sequence length="198" mass="19180">MQSTTGLARPGGGGGGGNTAASSGGGGGGGPPVELEEEPPALLTSLLTSRPWRSTSDQLAALTLGCCRTLAVAGGHPALLESLARVGRAAAAAAGGGGGGRAAAPSTLSSGRDGNGRAASVAIGGAVTVQRLMVRRQPGLDESLLRQLICGLAGLQVLGVAGCAGLGWRDAMQARRAAEVEAEVVGTGTMSLGWASEA</sequence>
<accession>A0A9W6EX81</accession>
<comment type="caution">
    <text evidence="2">The sequence shown here is derived from an EMBL/GenBank/DDBJ whole genome shotgun (WGS) entry which is preliminary data.</text>
</comment>
<reference evidence="2 3" key="1">
    <citation type="journal article" date="2023" name="Commun. Biol.">
        <title>Reorganization of the ancestral sex-determining regions during the evolution of trioecy in Pleodorina starrii.</title>
        <authorList>
            <person name="Takahashi K."/>
            <person name="Suzuki S."/>
            <person name="Kawai-Toyooka H."/>
            <person name="Yamamoto K."/>
            <person name="Hamaji T."/>
            <person name="Ootsuki R."/>
            <person name="Yamaguchi H."/>
            <person name="Kawachi M."/>
            <person name="Higashiyama T."/>
            <person name="Nozaki H."/>
        </authorList>
    </citation>
    <scope>NUCLEOTIDE SEQUENCE [LARGE SCALE GENOMIC DNA]</scope>
    <source>
        <strain evidence="2 3">NIES-4479</strain>
    </source>
</reference>
<dbReference type="EMBL" id="BRXU01000001">
    <property type="protein sequence ID" value="GLC48658.1"/>
    <property type="molecule type" value="Genomic_DNA"/>
</dbReference>
<feature type="region of interest" description="Disordered" evidence="1">
    <location>
        <begin position="94"/>
        <end position="115"/>
    </location>
</feature>
<dbReference type="Proteomes" id="UP001165080">
    <property type="component" value="Unassembled WGS sequence"/>
</dbReference>
<protein>
    <submittedName>
        <fullName evidence="2">Uncharacterized protein</fullName>
    </submittedName>
</protein>
<evidence type="ECO:0000313" key="3">
    <source>
        <dbReference type="Proteomes" id="UP001165080"/>
    </source>
</evidence>
<organism evidence="2 3">
    <name type="scientific">Pleodorina starrii</name>
    <dbReference type="NCBI Taxonomy" id="330485"/>
    <lineage>
        <taxon>Eukaryota</taxon>
        <taxon>Viridiplantae</taxon>
        <taxon>Chlorophyta</taxon>
        <taxon>core chlorophytes</taxon>
        <taxon>Chlorophyceae</taxon>
        <taxon>CS clade</taxon>
        <taxon>Chlamydomonadales</taxon>
        <taxon>Volvocaceae</taxon>
        <taxon>Pleodorina</taxon>
    </lineage>
</organism>
<evidence type="ECO:0000256" key="1">
    <source>
        <dbReference type="SAM" id="MobiDB-lite"/>
    </source>
</evidence>
<feature type="compositionally biased region" description="Gly residues" evidence="1">
    <location>
        <begin position="9"/>
        <end position="31"/>
    </location>
</feature>
<name>A0A9W6EX81_9CHLO</name>
<proteinExistence type="predicted"/>
<gene>
    <name evidence="2" type="primary">PLESTMB000348</name>
    <name evidence="2" type="ORF">PLESTB_000122300</name>
</gene>
<keyword evidence="3" id="KW-1185">Reference proteome</keyword>